<accession>A0A2W5PVF2</accession>
<dbReference type="EMBL" id="QFPW01000010">
    <property type="protein sequence ID" value="PZQ48747.1"/>
    <property type="molecule type" value="Genomic_DNA"/>
</dbReference>
<dbReference type="Gene3D" id="3.90.1530.30">
    <property type="match status" value="1"/>
</dbReference>
<dbReference type="GO" id="GO:0005694">
    <property type="term" value="C:chromosome"/>
    <property type="evidence" value="ECO:0007669"/>
    <property type="project" value="TreeGrafter"/>
</dbReference>
<proteinExistence type="predicted"/>
<dbReference type="Pfam" id="PF17762">
    <property type="entry name" value="HTH_ParB"/>
    <property type="match status" value="1"/>
</dbReference>
<dbReference type="InterPro" id="IPR003115">
    <property type="entry name" value="ParB_N"/>
</dbReference>
<feature type="domain" description="ParB-like N-terminal" evidence="1">
    <location>
        <begin position="15"/>
        <end position="109"/>
    </location>
</feature>
<dbReference type="Proteomes" id="UP000249185">
    <property type="component" value="Unassembled WGS sequence"/>
</dbReference>
<sequence>MNAIRAFQDHQNALPLFSLDQLLLDDLNPRREHDDEALAALAESIRVCGLVQNLGGRLLGDGRIGIVAGGRRLAALTLLAGEGFEVGPVPVALAASEEIALLWSQAENAAREALRPAEEILAYRRLTGSGRSFADIAKAFGVTEAHVARRMKLAGLSDDVLAALRAGDLTLDQAAAFTVAPSEEAALALLERVRGDGYWRAESIRRELTGEGAEARDRIAKFVTLEDYRAAGGAVEGDLFSEAVYLRDKPLLERLAAEKIAAIKARITEVEGWLWAEYVDDSVNRYTVLDKFDGMPRAPGDLTEAEATEYDTLSERSDNGDDLDPDEEARLEALADRLDGTHTEGQRAVGGVLFWIGYDGTVERRDGLVRAEDRAVAVEAGYLRDGAGRSGGDASVGAGEPEGPVFSGALSADIGRVRLGATQVTLLREPAILTDMLAYVLSGAAGQHAGTFLDLTLGAPEVQPEKPGAYELPEALASREAMDFAAFRALPDADRRASLLAGIARLVCRGWRDRGATLEVIAAEIGVDPREVWRPDAENFFGRVTVPYLDATIRDLLDWTDETPAFAEFRKLKKKDKAAILEGLFAEGSPVRTEYAPTPEQIARIDHWMPET</sequence>
<dbReference type="SUPFAM" id="SSF109709">
    <property type="entry name" value="KorB DNA-binding domain-like"/>
    <property type="match status" value="1"/>
</dbReference>
<dbReference type="Gene3D" id="1.10.10.2830">
    <property type="match status" value="1"/>
</dbReference>
<dbReference type="Pfam" id="PF02195">
    <property type="entry name" value="ParB_N"/>
    <property type="match status" value="1"/>
</dbReference>
<dbReference type="GO" id="GO:0007059">
    <property type="term" value="P:chromosome segregation"/>
    <property type="evidence" value="ECO:0007669"/>
    <property type="project" value="TreeGrafter"/>
</dbReference>
<dbReference type="InterPro" id="IPR036086">
    <property type="entry name" value="ParB/Sulfiredoxin_sf"/>
</dbReference>
<dbReference type="PANTHER" id="PTHR33375">
    <property type="entry name" value="CHROMOSOME-PARTITIONING PROTEIN PARB-RELATED"/>
    <property type="match status" value="1"/>
</dbReference>
<dbReference type="InterPro" id="IPR050336">
    <property type="entry name" value="Chromosome_partition/occlusion"/>
</dbReference>
<reference evidence="2 3" key="1">
    <citation type="submission" date="2017-08" db="EMBL/GenBank/DDBJ databases">
        <title>Infants hospitalized years apart are colonized by the same room-sourced microbial strains.</title>
        <authorList>
            <person name="Brooks B."/>
            <person name="Olm M.R."/>
            <person name="Firek B.A."/>
            <person name="Baker R."/>
            <person name="Thomas B.C."/>
            <person name="Morowitz M.J."/>
            <person name="Banfield J.F."/>
        </authorList>
    </citation>
    <scope>NUCLEOTIDE SEQUENCE [LARGE SCALE GENOMIC DNA]</scope>
    <source>
        <strain evidence="2">S2_005_002_R2_34</strain>
    </source>
</reference>
<evidence type="ECO:0000259" key="1">
    <source>
        <dbReference type="SMART" id="SM00470"/>
    </source>
</evidence>
<dbReference type="PANTHER" id="PTHR33375:SF7">
    <property type="entry name" value="CHROMOSOME 2-PARTITIONING PROTEIN PARB-RELATED"/>
    <property type="match status" value="1"/>
</dbReference>
<dbReference type="SUPFAM" id="SSF110849">
    <property type="entry name" value="ParB/Sulfiredoxin"/>
    <property type="match status" value="1"/>
</dbReference>
<dbReference type="SMART" id="SM00470">
    <property type="entry name" value="ParB"/>
    <property type="match status" value="1"/>
</dbReference>
<protein>
    <recommendedName>
        <fullName evidence="1">ParB-like N-terminal domain-containing protein</fullName>
    </recommendedName>
</protein>
<organism evidence="2 3">
    <name type="scientific">Rhodovulum sulfidophilum</name>
    <name type="common">Rhodobacter sulfidophilus</name>
    <dbReference type="NCBI Taxonomy" id="35806"/>
    <lineage>
        <taxon>Bacteria</taxon>
        <taxon>Pseudomonadati</taxon>
        <taxon>Pseudomonadota</taxon>
        <taxon>Alphaproteobacteria</taxon>
        <taxon>Rhodobacterales</taxon>
        <taxon>Paracoccaceae</taxon>
        <taxon>Rhodovulum</taxon>
    </lineage>
</organism>
<evidence type="ECO:0000313" key="2">
    <source>
        <dbReference type="EMBL" id="PZQ48747.1"/>
    </source>
</evidence>
<gene>
    <name evidence="2" type="ORF">DI556_13090</name>
</gene>
<name>A0A2W5PVF2_RHOSU</name>
<dbReference type="CDD" id="cd16406">
    <property type="entry name" value="ParB_N_like"/>
    <property type="match status" value="1"/>
</dbReference>
<dbReference type="AlphaFoldDB" id="A0A2W5PVF2"/>
<dbReference type="InterPro" id="IPR041468">
    <property type="entry name" value="HTH_ParB/Spo0J"/>
</dbReference>
<evidence type="ECO:0000313" key="3">
    <source>
        <dbReference type="Proteomes" id="UP000249185"/>
    </source>
</evidence>
<comment type="caution">
    <text evidence="2">The sequence shown here is derived from an EMBL/GenBank/DDBJ whole genome shotgun (WGS) entry which is preliminary data.</text>
</comment>